<dbReference type="InterPro" id="IPR050271">
    <property type="entry name" value="UDP-glycosyltransferase"/>
</dbReference>
<keyword evidence="3 11" id="KW-0328">Glycosyltransferase</keyword>
<dbReference type="PROSITE" id="PS00375">
    <property type="entry name" value="UDPGT"/>
    <property type="match status" value="1"/>
</dbReference>
<dbReference type="PANTHER" id="PTHR48043">
    <property type="entry name" value="EG:EG0003.4 PROTEIN-RELATED"/>
    <property type="match status" value="1"/>
</dbReference>
<reference evidence="14" key="1">
    <citation type="submission" date="2025-08" db="UniProtKB">
        <authorList>
            <consortium name="RefSeq"/>
        </authorList>
    </citation>
    <scope>IDENTIFICATION</scope>
    <source>
        <tissue evidence="14">Spleen</tissue>
    </source>
</reference>
<evidence type="ECO:0000313" key="13">
    <source>
        <dbReference type="Proteomes" id="UP000504623"/>
    </source>
</evidence>
<keyword evidence="4 11" id="KW-0808">Transferase</keyword>
<accession>A0A9B0WZM9</accession>
<evidence type="ECO:0000256" key="5">
    <source>
        <dbReference type="ARBA" id="ARBA00022692"/>
    </source>
</evidence>
<sequence>MSVKWVPLLLVIQLSCYFSSGRCGKVLVWPTEYSHWINIKTILDELIQRGHEVTVLTSAASVLINPNMASAIKFEVYPTSFNKEEIEISFMSWINEWTRKSKDDFWFQTFNEKKWDQFYSEVLGKPTTLSETMGKAEIWLIRTYWDFDFPRPFLPHFDFVGGLHCKPARPLPKEMEEFVQSSGKHGIVVFTLGSMVRNITEEKARMIASALAQIPQKVLWRFDGKKPDTLGSNTRLYKWLPQNDLLGHPKTKAFITHGGTNGIYEAIYHGIPLVGIPLFADQPDNIAHMKTKGAAVSLNIDTMTSTDLLNALKTVINDPFYKENAMRLSAIHHDQPVKPLDRAVFWIEFIMRHKGAKHLRPASHDLTWYQYYSLDVIGFLLACVAIVTFVIIKCCLFSYKKLFKRGKKKKRE</sequence>
<keyword evidence="13" id="KW-1185">Reference proteome</keyword>
<dbReference type="OrthoDB" id="5835829at2759"/>
<keyword evidence="8 12" id="KW-1133">Transmembrane helix</keyword>
<keyword evidence="5 12" id="KW-0812">Transmembrane</keyword>
<dbReference type="EC" id="2.4.1.17" evidence="12"/>
<evidence type="ECO:0000256" key="8">
    <source>
        <dbReference type="ARBA" id="ARBA00022989"/>
    </source>
</evidence>
<comment type="similarity">
    <text evidence="2 11">Belongs to the UDP-glycosyltransferase family.</text>
</comment>
<dbReference type="FunFam" id="3.40.50.2000:FF:000001">
    <property type="entry name" value="UDP-glucuronosyltransferase"/>
    <property type="match status" value="1"/>
</dbReference>
<feature type="chain" id="PRO_5039747366" description="UDP-glucuronosyltransferase" evidence="12">
    <location>
        <begin position="24"/>
        <end position="412"/>
    </location>
</feature>
<evidence type="ECO:0000256" key="9">
    <source>
        <dbReference type="ARBA" id="ARBA00023136"/>
    </source>
</evidence>
<dbReference type="SUPFAM" id="SSF53756">
    <property type="entry name" value="UDP-Glycosyltransferase/glycogen phosphorylase"/>
    <property type="match status" value="1"/>
</dbReference>
<dbReference type="InterPro" id="IPR035595">
    <property type="entry name" value="UDP_glycos_trans_CS"/>
</dbReference>
<keyword evidence="9 12" id="KW-0472">Membrane</keyword>
<evidence type="ECO:0000256" key="2">
    <source>
        <dbReference type="ARBA" id="ARBA00009995"/>
    </source>
</evidence>
<comment type="catalytic activity">
    <reaction evidence="12">
        <text>glucuronate acceptor + UDP-alpha-D-glucuronate = acceptor beta-D-glucuronoside + UDP + H(+)</text>
        <dbReference type="Rhea" id="RHEA:21032"/>
        <dbReference type="ChEBI" id="CHEBI:15378"/>
        <dbReference type="ChEBI" id="CHEBI:58052"/>
        <dbReference type="ChEBI" id="CHEBI:58223"/>
        <dbReference type="ChEBI" id="CHEBI:132367"/>
        <dbReference type="ChEBI" id="CHEBI:132368"/>
        <dbReference type="EC" id="2.4.1.17"/>
    </reaction>
</comment>
<evidence type="ECO:0000256" key="6">
    <source>
        <dbReference type="ARBA" id="ARBA00022729"/>
    </source>
</evidence>
<keyword evidence="6 12" id="KW-0732">Signal</keyword>
<evidence type="ECO:0000256" key="12">
    <source>
        <dbReference type="RuleBase" id="RU362059"/>
    </source>
</evidence>
<dbReference type="InterPro" id="IPR002213">
    <property type="entry name" value="UDP_glucos_trans"/>
</dbReference>
<dbReference type="CDD" id="cd03784">
    <property type="entry name" value="GT1_Gtf-like"/>
    <property type="match status" value="1"/>
</dbReference>
<dbReference type="AlphaFoldDB" id="A0A9B0WZM9"/>
<dbReference type="Gene3D" id="3.40.50.2000">
    <property type="entry name" value="Glycogen Phosphorylase B"/>
    <property type="match status" value="1"/>
</dbReference>
<proteinExistence type="inferred from homology"/>
<evidence type="ECO:0000256" key="1">
    <source>
        <dbReference type="ARBA" id="ARBA00004389"/>
    </source>
</evidence>
<name>A0A9B0WZM9_CHRAS</name>
<gene>
    <name evidence="14" type="primary">UGT2B17</name>
</gene>
<protein>
    <recommendedName>
        <fullName evidence="12">UDP-glucuronosyltransferase</fullName>
        <ecNumber evidence="12">2.4.1.17</ecNumber>
    </recommendedName>
</protein>
<dbReference type="RefSeq" id="XP_006873826.1">
    <property type="nucleotide sequence ID" value="XM_006873764.1"/>
</dbReference>
<dbReference type="Proteomes" id="UP000504623">
    <property type="component" value="Unplaced"/>
</dbReference>
<evidence type="ECO:0000256" key="7">
    <source>
        <dbReference type="ARBA" id="ARBA00022824"/>
    </source>
</evidence>
<evidence type="ECO:0000256" key="4">
    <source>
        <dbReference type="ARBA" id="ARBA00022679"/>
    </source>
</evidence>
<evidence type="ECO:0000256" key="10">
    <source>
        <dbReference type="ARBA" id="ARBA00023180"/>
    </source>
</evidence>
<dbReference type="PANTHER" id="PTHR48043:SF64">
    <property type="entry name" value="UDP-GLUCURONOSYLTRANSFERASE 2B15"/>
    <property type="match status" value="1"/>
</dbReference>
<keyword evidence="10" id="KW-0325">Glycoprotein</keyword>
<feature type="signal peptide" evidence="12">
    <location>
        <begin position="1"/>
        <end position="23"/>
    </location>
</feature>
<dbReference type="Pfam" id="PF00201">
    <property type="entry name" value="UDPGT"/>
    <property type="match status" value="2"/>
</dbReference>
<dbReference type="GO" id="GO:0015020">
    <property type="term" value="F:glucuronosyltransferase activity"/>
    <property type="evidence" value="ECO:0007669"/>
    <property type="project" value="UniProtKB-EC"/>
</dbReference>
<comment type="subcellular location">
    <subcellularLocation>
        <location evidence="1">Endoplasmic reticulum membrane</location>
        <topology evidence="1">Single-pass membrane protein</topology>
    </subcellularLocation>
    <subcellularLocation>
        <location evidence="12">Membrane</location>
        <topology evidence="12">Single-pass membrane protein</topology>
    </subcellularLocation>
</comment>
<dbReference type="GO" id="GO:0005789">
    <property type="term" value="C:endoplasmic reticulum membrane"/>
    <property type="evidence" value="ECO:0007669"/>
    <property type="project" value="UniProtKB-SubCell"/>
</dbReference>
<keyword evidence="7" id="KW-0256">Endoplasmic reticulum</keyword>
<feature type="transmembrane region" description="Helical" evidence="12">
    <location>
        <begin position="376"/>
        <end position="399"/>
    </location>
</feature>
<dbReference type="GeneID" id="102822786"/>
<evidence type="ECO:0000256" key="3">
    <source>
        <dbReference type="ARBA" id="ARBA00022676"/>
    </source>
</evidence>
<dbReference type="CTD" id="7367"/>
<organism evidence="13 14">
    <name type="scientific">Chrysochloris asiatica</name>
    <name type="common">Cape golden mole</name>
    <dbReference type="NCBI Taxonomy" id="185453"/>
    <lineage>
        <taxon>Eukaryota</taxon>
        <taxon>Metazoa</taxon>
        <taxon>Chordata</taxon>
        <taxon>Craniata</taxon>
        <taxon>Vertebrata</taxon>
        <taxon>Euteleostomi</taxon>
        <taxon>Mammalia</taxon>
        <taxon>Eutheria</taxon>
        <taxon>Afrotheria</taxon>
        <taxon>Chrysochloridae</taxon>
        <taxon>Chrysochlorinae</taxon>
        <taxon>Chrysochloris</taxon>
    </lineage>
</organism>
<evidence type="ECO:0000256" key="11">
    <source>
        <dbReference type="RuleBase" id="RU003718"/>
    </source>
</evidence>
<evidence type="ECO:0000313" key="14">
    <source>
        <dbReference type="RefSeq" id="XP_006873826.1"/>
    </source>
</evidence>